<dbReference type="VEuPathDB" id="TriTrypDB:ECC02_005422"/>
<dbReference type="EMBL" id="PRFA01000259">
    <property type="protein sequence ID" value="PWU84050.1"/>
    <property type="molecule type" value="Genomic_DNA"/>
</dbReference>
<dbReference type="SUPFAM" id="SSF52799">
    <property type="entry name" value="(Phosphotyrosine protein) phosphatases II"/>
    <property type="match status" value="3"/>
</dbReference>
<sequence length="1504" mass="169097">MPPAVDGKGVSGEGKTSQQGEGVTRREGVLPPIRPVASAPVGRRRDSSADELLCLKKLLQKQESRLNERYQRITLCSESAGAADISRTAPDLGDVATEPQGVLGNASLSVRGAHYNPNPILSSAPPTAWEQKEGERRAQEAKDSREEDEDESELRRLEEDLNRHQTRINHIQNEMARLWRKPHSHRKTALSPPTPLVMQVDNDREVLELATLVYKFSTFEQQKGGNRATGGNNSSQYDASGVVDPWRSFSSSIAFDPERSTTSMQLGRMSMRSSSVLRITDGTIALMESLTNQRDIVLPSPSEVGVVRSGDVLSANHILVVDLQDALRSHKWPTGIISGAPYFRIVPRLNVAGVAQPNISAVRTVVNEVSRAYDGAFVWVNLREEPLIYINDQAHIVRERKEPLNPMIIPNVTGRGIAQIEEKLKQEVLKEAHENGGNVSVHMEGANGLMEDQWESADPHCVLTLQNVFDALRPNVIFYRRPITRNVGPQPQDFDFVFNTCVEYPRAVIVFNCQTGRGKTSSMMLIASIVRFYQMCGHDVSLDIRLLRSESRGFRFRTIRKLISLIPDGKLHEHRLMILLELIDKVYSITEHIHAAFYTGTASAEEAMMHLQQYSYFLVFSFYCEQRLWNFNIKIPFSEWLAENNELRLIIASIQSMEDELREECIVAPIAEGEAAWAASIVRHRRGNVLSAGRILYTVPMLSEDSQHVNTLRQLAPDVPIFTCGRLSESGRNLLMAEVRQYFPNEGNILWINLRAEPMVYINDISFTLSDYDTISGNSAELASTMHVSLKAMEQIEERLRRDVILESQEHKGVILLHHIEGNGKRSTIRVKVRSVRTPKSTMADFATEYGVSYHRIPIPFAGHMLASDVDPFLEYLSKKDGKHEVFIIHDSEGSMRTTVALNMLTLYRASRAISLRRLATPDEFREVLRVGQGGVVLPSAQVVSSVAVNPDELPKMPVELQLAATICQMLTAGSLLRVVEAAISLGGRGTRWNILHMLNHLKVTMADAMNKVKIMRNTVCLVRTYLLVLLSAIYIDSMGDYCLEKPFSDWVEERTEVANIIANLDQRAEQSIKYVEHRTFMKGSVPHHNGDVLTANCMLKADHFPGCQKKGLRPELCGAPNFRKVDTINVYGVAIPTLMGIHNILSLLGASQEPLQAYPGENNDKEVHMGFAAPRLFEPRFSPEELSKPLRGSVVWVNLREEPILYVGDRPFVLRNLDAPYVNVELTGIAAHKVEHVETQLMVDVLKEATRHNGMFLVSDEGEPGEIVGIWEPATRETVKTVREVYDELRAQGIRVTLLRLPVTDEQSPSAEDFDALVSELLPSIATHMDRRETLSFVFNCQMGRGRTTTGMVICCLLIGLVIPEYYDELNNRYDPLFKPDDSPLSRGEYSCIVQLKRVLTGGRQAKLQVDLVLEVCAKMQNLRTAIESFALQVKSPDVTESQRGRAHHHGVHYLRRYFNLITFAAYLQEEYNSMKKMMRSTYSSWLAQRPELTTLCDSASLK</sequence>
<feature type="compositionally biased region" description="Basic and acidic residues" evidence="1">
    <location>
        <begin position="130"/>
        <end position="145"/>
    </location>
</feature>
<dbReference type="VEuPathDB" id="TriTrypDB:Tc_MARK_9457"/>
<dbReference type="InterPro" id="IPR050561">
    <property type="entry name" value="PTP"/>
</dbReference>
<dbReference type="VEuPathDB" id="TriTrypDB:TcBrA4_0137060"/>
<dbReference type="VEuPathDB" id="TriTrypDB:TcCL_ESM05222"/>
<dbReference type="VEuPathDB" id="TriTrypDB:TcCLB.509769.30"/>
<dbReference type="Pfam" id="PF14566">
    <property type="entry name" value="PTPlike_phytase"/>
    <property type="match status" value="3"/>
</dbReference>
<organism evidence="2 3">
    <name type="scientific">Trypanosoma cruzi</name>
    <dbReference type="NCBI Taxonomy" id="5693"/>
    <lineage>
        <taxon>Eukaryota</taxon>
        <taxon>Discoba</taxon>
        <taxon>Euglenozoa</taxon>
        <taxon>Kinetoplastea</taxon>
        <taxon>Metakinetoplastina</taxon>
        <taxon>Trypanosomatida</taxon>
        <taxon>Trypanosomatidae</taxon>
        <taxon>Trypanosoma</taxon>
        <taxon>Schizotrypanum</taxon>
    </lineage>
</organism>
<dbReference type="VEuPathDB" id="TriTrypDB:C3747_21g187"/>
<name>A0A2V2UJ65_TRYCR</name>
<dbReference type="Gene3D" id="3.90.190.10">
    <property type="entry name" value="Protein tyrosine phosphatase superfamily"/>
    <property type="match status" value="3"/>
</dbReference>
<evidence type="ECO:0000313" key="2">
    <source>
        <dbReference type="EMBL" id="PWU84050.1"/>
    </source>
</evidence>
<dbReference type="Proteomes" id="UP000246121">
    <property type="component" value="Unassembled WGS sequence"/>
</dbReference>
<dbReference type="VEuPathDB" id="TriTrypDB:C4B63_259g15"/>
<dbReference type="VEuPathDB" id="TriTrypDB:BCY84_02456"/>
<proteinExistence type="predicted"/>
<dbReference type="PANTHER" id="PTHR23339">
    <property type="entry name" value="TYROSINE SPECIFIC PROTEIN PHOSPHATASE AND DUAL SPECIFICITY PROTEIN PHOSPHATASE"/>
    <property type="match status" value="1"/>
</dbReference>
<evidence type="ECO:0000256" key="1">
    <source>
        <dbReference type="SAM" id="MobiDB-lite"/>
    </source>
</evidence>
<dbReference type="InterPro" id="IPR029021">
    <property type="entry name" value="Prot-tyrosine_phosphatase-like"/>
</dbReference>
<comment type="caution">
    <text evidence="2">The sequence shown here is derived from an EMBL/GenBank/DDBJ whole genome shotgun (WGS) entry which is preliminary data.</text>
</comment>
<evidence type="ECO:0000313" key="3">
    <source>
        <dbReference type="Proteomes" id="UP000246121"/>
    </source>
</evidence>
<dbReference type="VEuPathDB" id="TriTrypDB:TcCLB.429229.10"/>
<protein>
    <recommendedName>
        <fullName evidence="4">Inositol hexakisphosphate</fullName>
    </recommendedName>
</protein>
<dbReference type="CDD" id="cd14496">
    <property type="entry name" value="PTP_paladin"/>
    <property type="match status" value="1"/>
</dbReference>
<evidence type="ECO:0008006" key="4">
    <source>
        <dbReference type="Google" id="ProtNLM"/>
    </source>
</evidence>
<feature type="region of interest" description="Disordered" evidence="1">
    <location>
        <begin position="116"/>
        <end position="161"/>
    </location>
</feature>
<dbReference type="VEuPathDB" id="TriTrypDB:TCSYLVIO_000202"/>
<dbReference type="VEuPathDB" id="TriTrypDB:TcG_03518"/>
<dbReference type="VEuPathDB" id="TriTrypDB:TcCL_ESM05223"/>
<reference evidence="2 3" key="1">
    <citation type="journal article" date="2018" name="Microb. Genom.">
        <title>Expanding an expanded genome: long-read sequencing of Trypanosoma cruzi.</title>
        <authorList>
            <person name="Berna L."/>
            <person name="Rodriguez M."/>
            <person name="Chiribao M.L."/>
            <person name="Parodi-Talice A."/>
            <person name="Pita S."/>
            <person name="Rijo G."/>
            <person name="Alvarez-Valin F."/>
            <person name="Robello C."/>
        </authorList>
    </citation>
    <scope>NUCLEOTIDE SEQUENCE [LARGE SCALE GENOMIC DNA]</scope>
    <source>
        <strain evidence="2 3">Dm28c</strain>
    </source>
</reference>
<dbReference type="FunFam" id="3.90.190.10:FF:000156">
    <property type="entry name" value="Inositol_hexakisphosphate"/>
    <property type="match status" value="1"/>
</dbReference>
<dbReference type="VEuPathDB" id="TriTrypDB:TCDM_05183"/>
<accession>A0A2V2UJ65</accession>
<dbReference type="VEuPathDB" id="TriTrypDB:TcYC6_0030440"/>
<gene>
    <name evidence="2" type="ORF">C4B63_259g15</name>
</gene>
<feature type="region of interest" description="Disordered" evidence="1">
    <location>
        <begin position="1"/>
        <end position="48"/>
    </location>
</feature>
<dbReference type="SMART" id="SM01301">
    <property type="entry name" value="PTPlike_phytase"/>
    <property type="match status" value="3"/>
</dbReference>